<proteinExistence type="predicted"/>
<reference evidence="1 2" key="1">
    <citation type="submission" date="2024-01" db="EMBL/GenBank/DDBJ databases">
        <title>A draft genome for the cacao thread blight pathogen Marasmiellus scandens.</title>
        <authorList>
            <person name="Baruah I.K."/>
            <person name="Leung J."/>
            <person name="Bukari Y."/>
            <person name="Amoako-Attah I."/>
            <person name="Meinhardt L.W."/>
            <person name="Bailey B.A."/>
            <person name="Cohen S.P."/>
        </authorList>
    </citation>
    <scope>NUCLEOTIDE SEQUENCE [LARGE SCALE GENOMIC DNA]</scope>
    <source>
        <strain evidence="1 2">GH-19</strain>
    </source>
</reference>
<keyword evidence="2" id="KW-1185">Reference proteome</keyword>
<protein>
    <recommendedName>
        <fullName evidence="3">F-box domain-containing protein</fullName>
    </recommendedName>
</protein>
<dbReference type="EMBL" id="JBANRG010000002">
    <property type="protein sequence ID" value="KAK7470174.1"/>
    <property type="molecule type" value="Genomic_DNA"/>
</dbReference>
<evidence type="ECO:0000313" key="2">
    <source>
        <dbReference type="Proteomes" id="UP001498398"/>
    </source>
</evidence>
<dbReference type="Proteomes" id="UP001498398">
    <property type="component" value="Unassembled WGS sequence"/>
</dbReference>
<evidence type="ECO:0000313" key="1">
    <source>
        <dbReference type="EMBL" id="KAK7470174.1"/>
    </source>
</evidence>
<evidence type="ECO:0008006" key="3">
    <source>
        <dbReference type="Google" id="ProtNLM"/>
    </source>
</evidence>
<gene>
    <name evidence="1" type="ORF">VKT23_001612</name>
</gene>
<accession>A0ABR1JZY7</accession>
<comment type="caution">
    <text evidence="1">The sequence shown here is derived from an EMBL/GenBank/DDBJ whole genome shotgun (WGS) entry which is preliminary data.</text>
</comment>
<organism evidence="1 2">
    <name type="scientific">Marasmiellus scandens</name>
    <dbReference type="NCBI Taxonomy" id="2682957"/>
    <lineage>
        <taxon>Eukaryota</taxon>
        <taxon>Fungi</taxon>
        <taxon>Dikarya</taxon>
        <taxon>Basidiomycota</taxon>
        <taxon>Agaricomycotina</taxon>
        <taxon>Agaricomycetes</taxon>
        <taxon>Agaricomycetidae</taxon>
        <taxon>Agaricales</taxon>
        <taxon>Marasmiineae</taxon>
        <taxon>Omphalotaceae</taxon>
        <taxon>Marasmiellus</taxon>
    </lineage>
</organism>
<name>A0ABR1JZY7_9AGAR</name>
<dbReference type="SUPFAM" id="SSF52047">
    <property type="entry name" value="RNI-like"/>
    <property type="match status" value="1"/>
</dbReference>
<dbReference type="Gene3D" id="3.80.10.10">
    <property type="entry name" value="Ribonuclease Inhibitor"/>
    <property type="match status" value="1"/>
</dbReference>
<sequence>MIHRLGVELLTNIFELLCSQYGLKTFVKWKNLHMGLKSNAPYTIVIAPTLTLAQTCAALAWRRLALTTPSLWSKLSVDIACNAANIRDVVDLYLKRSSESALTLEVELDYSAVSWHTGWDADANPEWDEPNVPKYSLDEIPEDSWTLLRALLSENHRWCDASFIFHRFLFSALVKNKKDPILNLLNAMGDATLGLLERLKLSWEVRQDEDIQEGHLEEPKSILFFDWLASGSPKLHTVTLTELNLKVFKMPNKILLMYHLRNLRTISCDTFSEDDPVVGGTSLSDIAHVLQNCTGLEVAELDMAVHSSLQPFTHNTLRSLKCKIRDRGVASEFFSAITLPSLKQLTICFTETEGVSESEQDQTQRRFLEELEGLLGRSSSQLQHLALDGPTFRSDQELITVVSSVPTVTHLVLGFPYSTNLWTDALVVRLTRGATAELLPSLLSIDITITWHGAYSKKQAPHLADLDMLYSMLHSRVSPTTSSNQARLGHFGFTGQSKIGYESKPMSSYLSKLETRLSKAQFTQEGLQWFVKKDEVEPYETEEEFDWNQHHALPMFDLSQIEAQDRTSDCSEEDW</sequence>
<dbReference type="InterPro" id="IPR032675">
    <property type="entry name" value="LRR_dom_sf"/>
</dbReference>